<keyword evidence="3" id="KW-0804">Transcription</keyword>
<dbReference type="EMBL" id="JAANOU010000001">
    <property type="protein sequence ID" value="NIH79350.1"/>
    <property type="molecule type" value="Genomic_DNA"/>
</dbReference>
<keyword evidence="2" id="KW-0238">DNA-binding</keyword>
<comment type="caution">
    <text evidence="5">The sequence shown here is derived from an EMBL/GenBank/DDBJ whole genome shotgun (WGS) entry which is preliminary data.</text>
</comment>
<organism evidence="5 6">
    <name type="scientific">Amycolatopsis viridis</name>
    <dbReference type="NCBI Taxonomy" id="185678"/>
    <lineage>
        <taxon>Bacteria</taxon>
        <taxon>Bacillati</taxon>
        <taxon>Actinomycetota</taxon>
        <taxon>Actinomycetes</taxon>
        <taxon>Pseudonocardiales</taxon>
        <taxon>Pseudonocardiaceae</taxon>
        <taxon>Amycolatopsis</taxon>
    </lineage>
</organism>
<dbReference type="InterPro" id="IPR018060">
    <property type="entry name" value="HTH_AraC"/>
</dbReference>
<dbReference type="Pfam" id="PF12833">
    <property type="entry name" value="HTH_18"/>
    <property type="match status" value="1"/>
</dbReference>
<dbReference type="RefSeq" id="WP_167112473.1">
    <property type="nucleotide sequence ID" value="NZ_JAANOU010000001.1"/>
</dbReference>
<dbReference type="PANTHER" id="PTHR46796">
    <property type="entry name" value="HTH-TYPE TRANSCRIPTIONAL ACTIVATOR RHAS-RELATED"/>
    <property type="match status" value="1"/>
</dbReference>
<dbReference type="Gene3D" id="1.10.10.60">
    <property type="entry name" value="Homeodomain-like"/>
    <property type="match status" value="1"/>
</dbReference>
<gene>
    <name evidence="5" type="ORF">FHX46_001880</name>
</gene>
<dbReference type="Proteomes" id="UP000754495">
    <property type="component" value="Unassembled WGS sequence"/>
</dbReference>
<dbReference type="InterPro" id="IPR046532">
    <property type="entry name" value="DUF6597"/>
</dbReference>
<accession>A0ABX0SRW3</accession>
<evidence type="ECO:0000256" key="3">
    <source>
        <dbReference type="ARBA" id="ARBA00023163"/>
    </source>
</evidence>
<evidence type="ECO:0000259" key="4">
    <source>
        <dbReference type="PROSITE" id="PS01124"/>
    </source>
</evidence>
<protein>
    <submittedName>
        <fullName evidence="5">AraC-like DNA-binding protein</fullName>
    </submittedName>
</protein>
<dbReference type="InterPro" id="IPR050204">
    <property type="entry name" value="AraC_XylS_family_regulators"/>
</dbReference>
<dbReference type="SMART" id="SM00342">
    <property type="entry name" value="HTH_ARAC"/>
    <property type="match status" value="1"/>
</dbReference>
<evidence type="ECO:0000256" key="2">
    <source>
        <dbReference type="ARBA" id="ARBA00023125"/>
    </source>
</evidence>
<keyword evidence="6" id="KW-1185">Reference proteome</keyword>
<feature type="domain" description="HTH araC/xylS-type" evidence="4">
    <location>
        <begin position="151"/>
        <end position="232"/>
    </location>
</feature>
<proteinExistence type="predicted"/>
<evidence type="ECO:0000313" key="5">
    <source>
        <dbReference type="EMBL" id="NIH79350.1"/>
    </source>
</evidence>
<dbReference type="PROSITE" id="PS01124">
    <property type="entry name" value="HTH_ARAC_FAMILY_2"/>
    <property type="match status" value="1"/>
</dbReference>
<evidence type="ECO:0000313" key="6">
    <source>
        <dbReference type="Proteomes" id="UP000754495"/>
    </source>
</evidence>
<reference evidence="5 6" key="1">
    <citation type="submission" date="2020-03" db="EMBL/GenBank/DDBJ databases">
        <title>Sequencing the genomes of 1000 actinobacteria strains.</title>
        <authorList>
            <person name="Klenk H.-P."/>
        </authorList>
    </citation>
    <scope>NUCLEOTIDE SEQUENCE [LARGE SCALE GENOMIC DNA]</scope>
    <source>
        <strain evidence="5 6">DSM 45668</strain>
    </source>
</reference>
<dbReference type="PANTHER" id="PTHR46796:SF15">
    <property type="entry name" value="BLL1074 PROTEIN"/>
    <property type="match status" value="1"/>
</dbReference>
<sequence length="251" mass="26213">MAGEPGAGLNETDVYREWPASGAVHCWWAQRTAGHRLQRVVPDGAADLIVASTGVAYLVGPTLSPALHRLPAGAELRGLRLRPEAIAAVLGLPGHEVRDAVVPLTAVLPDAAARVVADSVWRGQFPAALTPRRGDARVRHAVRRIWRGDPLDSVAAGAGVTGRQLRRLVTEQAGLGPKALQRVARFQRFLRHADSGGALAVAAAAAGYADQAHLTRETRELAGVTPAVLTRERHGLAAPDGAGAVAVFAAA</sequence>
<keyword evidence="1" id="KW-0805">Transcription regulation</keyword>
<evidence type="ECO:0000256" key="1">
    <source>
        <dbReference type="ARBA" id="ARBA00023015"/>
    </source>
</evidence>
<dbReference type="Pfam" id="PF20240">
    <property type="entry name" value="DUF6597"/>
    <property type="match status" value="1"/>
</dbReference>
<name>A0ABX0SRW3_9PSEU</name>